<evidence type="ECO:0000313" key="2">
    <source>
        <dbReference type="EMBL" id="UQC83452.1"/>
    </source>
</evidence>
<protein>
    <submittedName>
        <fullName evidence="2">Uncharacterized protein</fullName>
    </submittedName>
</protein>
<gene>
    <name evidence="2" type="ORF">CLUP02_08947</name>
</gene>
<dbReference type="KEGG" id="clup:CLUP02_08947"/>
<dbReference type="EMBL" id="CP019476">
    <property type="protein sequence ID" value="UQC83452.1"/>
    <property type="molecule type" value="Genomic_DNA"/>
</dbReference>
<evidence type="ECO:0000313" key="3">
    <source>
        <dbReference type="Proteomes" id="UP000830671"/>
    </source>
</evidence>
<feature type="region of interest" description="Disordered" evidence="1">
    <location>
        <begin position="1"/>
        <end position="20"/>
    </location>
</feature>
<name>A0A9Q8WHY2_9PEZI</name>
<sequence length="146" mass="15305">MHNIRAAPLGACTRDDAPTGRSGVAAVSAATPSGRLEKVGVIVKLGAGEASPYAPGRVTERMLSPLVASHRATREGAFQVQADAQVQHHAYSGACPASSGHRKPLLGSDDVNGWMRSHHDRGAVVLNELLVKCNGFLVARINFSLC</sequence>
<dbReference type="RefSeq" id="XP_049145071.1">
    <property type="nucleotide sequence ID" value="XM_049287928.1"/>
</dbReference>
<dbReference type="Proteomes" id="UP000830671">
    <property type="component" value="Chromosome 4"/>
</dbReference>
<proteinExistence type="predicted"/>
<organism evidence="2 3">
    <name type="scientific">Colletotrichum lupini</name>
    <dbReference type="NCBI Taxonomy" id="145971"/>
    <lineage>
        <taxon>Eukaryota</taxon>
        <taxon>Fungi</taxon>
        <taxon>Dikarya</taxon>
        <taxon>Ascomycota</taxon>
        <taxon>Pezizomycotina</taxon>
        <taxon>Sordariomycetes</taxon>
        <taxon>Hypocreomycetidae</taxon>
        <taxon>Glomerellales</taxon>
        <taxon>Glomerellaceae</taxon>
        <taxon>Colletotrichum</taxon>
        <taxon>Colletotrichum acutatum species complex</taxon>
    </lineage>
</organism>
<evidence type="ECO:0000256" key="1">
    <source>
        <dbReference type="SAM" id="MobiDB-lite"/>
    </source>
</evidence>
<reference evidence="2" key="1">
    <citation type="journal article" date="2021" name="Mol. Plant Microbe Interact.">
        <title>Complete Genome Sequence of the Plant-Pathogenic Fungus Colletotrichum lupini.</title>
        <authorList>
            <person name="Baroncelli R."/>
            <person name="Pensec F."/>
            <person name="Da Lio D."/>
            <person name="Boufleur T."/>
            <person name="Vicente I."/>
            <person name="Sarrocco S."/>
            <person name="Picot A."/>
            <person name="Baraldi E."/>
            <person name="Sukno S."/>
            <person name="Thon M."/>
            <person name="Le Floch G."/>
        </authorList>
    </citation>
    <scope>NUCLEOTIDE SEQUENCE</scope>
    <source>
        <strain evidence="2">IMI 504893</strain>
    </source>
</reference>
<keyword evidence="3" id="KW-1185">Reference proteome</keyword>
<dbReference type="GeneID" id="73342938"/>
<accession>A0A9Q8WHY2</accession>
<dbReference type="AlphaFoldDB" id="A0A9Q8WHY2"/>